<gene>
    <name evidence="5" type="ORF">K8V81_02555</name>
</gene>
<feature type="region of interest" description="Disordered" evidence="3">
    <location>
        <begin position="1"/>
        <end position="31"/>
    </location>
</feature>
<dbReference type="InterPro" id="IPR029044">
    <property type="entry name" value="Nucleotide-diphossugar_trans"/>
</dbReference>
<keyword evidence="1" id="KW-0808">Transferase</keyword>
<dbReference type="Proteomes" id="UP000742460">
    <property type="component" value="Unassembled WGS sequence"/>
</dbReference>
<evidence type="ECO:0000313" key="5">
    <source>
        <dbReference type="EMBL" id="HJG90585.1"/>
    </source>
</evidence>
<evidence type="ECO:0000256" key="3">
    <source>
        <dbReference type="SAM" id="MobiDB-lite"/>
    </source>
</evidence>
<protein>
    <submittedName>
        <fullName evidence="5">Nucleotidyltransferase family protein</fullName>
    </submittedName>
</protein>
<evidence type="ECO:0000313" key="6">
    <source>
        <dbReference type="Proteomes" id="UP000742460"/>
    </source>
</evidence>
<dbReference type="InterPro" id="IPR005835">
    <property type="entry name" value="NTP_transferase_dom"/>
</dbReference>
<name>A0A921MU52_9MICO</name>
<dbReference type="InterPro" id="IPR050065">
    <property type="entry name" value="GlmU-like"/>
</dbReference>
<evidence type="ECO:0000259" key="4">
    <source>
        <dbReference type="Pfam" id="PF00483"/>
    </source>
</evidence>
<reference evidence="5" key="1">
    <citation type="journal article" date="2021" name="PeerJ">
        <title>Extensive microbial diversity within the chicken gut microbiome revealed by metagenomics and culture.</title>
        <authorList>
            <person name="Gilroy R."/>
            <person name="Ravi A."/>
            <person name="Getino M."/>
            <person name="Pursley I."/>
            <person name="Horton D.L."/>
            <person name="Alikhan N.F."/>
            <person name="Baker D."/>
            <person name="Gharbi K."/>
            <person name="Hall N."/>
            <person name="Watson M."/>
            <person name="Adriaenssens E.M."/>
            <person name="Foster-Nyarko E."/>
            <person name="Jarju S."/>
            <person name="Secka A."/>
            <person name="Antonio M."/>
            <person name="Oren A."/>
            <person name="Chaudhuri R.R."/>
            <person name="La Ragione R."/>
            <person name="Hildebrand F."/>
            <person name="Pallen M.J."/>
        </authorList>
    </citation>
    <scope>NUCLEOTIDE SEQUENCE</scope>
    <source>
        <strain evidence="5">ChiGjej5B5-22894</strain>
    </source>
</reference>
<feature type="compositionally biased region" description="Low complexity" evidence="3">
    <location>
        <begin position="9"/>
        <end position="31"/>
    </location>
</feature>
<dbReference type="GO" id="GO:0016779">
    <property type="term" value="F:nucleotidyltransferase activity"/>
    <property type="evidence" value="ECO:0007669"/>
    <property type="project" value="UniProtKB-KW"/>
</dbReference>
<dbReference type="Gene3D" id="3.90.550.10">
    <property type="entry name" value="Spore Coat Polysaccharide Biosynthesis Protein SpsA, Chain A"/>
    <property type="match status" value="1"/>
</dbReference>
<evidence type="ECO:0000256" key="1">
    <source>
        <dbReference type="ARBA" id="ARBA00022679"/>
    </source>
</evidence>
<keyword evidence="2" id="KW-0548">Nucleotidyltransferase</keyword>
<reference evidence="5" key="2">
    <citation type="submission" date="2021-09" db="EMBL/GenBank/DDBJ databases">
        <authorList>
            <person name="Gilroy R."/>
        </authorList>
    </citation>
    <scope>NUCLEOTIDE SEQUENCE</scope>
    <source>
        <strain evidence="5">ChiGjej5B5-22894</strain>
    </source>
</reference>
<feature type="domain" description="Nucleotidyl transferase" evidence="4">
    <location>
        <begin position="70"/>
        <end position="264"/>
    </location>
</feature>
<dbReference type="PANTHER" id="PTHR43584">
    <property type="entry name" value="NUCLEOTIDYL TRANSFERASE"/>
    <property type="match status" value="1"/>
</dbReference>
<proteinExistence type="predicted"/>
<evidence type="ECO:0000256" key="2">
    <source>
        <dbReference type="ARBA" id="ARBA00022695"/>
    </source>
</evidence>
<sequence length="299" mass="30978">MTTSDPAGTTTPVDATSDATADAAPAAPAATSDAAPAITTAVLLARGLGSRMRAAGGSDLTPEQAAAAASGHKALMPIGEHRLIDYSLSALADAGIRRAVLVVAPEHEEFAQHIAQLAPTRLEVLFAVQQEPRGTADAVASARDAVAGEPFIMVNGDNLYPGEGIARLLQATGSALLGFERAALVARSNIPADRIAAFALIEQSEGRLERIVEKPDADTLAAAGEDALVSMNAFAFTPEIFEACARIEPSPRGELEIVDAVRELGTVQVIPFAGGVLDLSRRDDIDEVERRLAGTEVAL</sequence>
<organism evidence="5 6">
    <name type="scientific">Brachybacterium massiliense</name>
    <dbReference type="NCBI Taxonomy" id="1755098"/>
    <lineage>
        <taxon>Bacteria</taxon>
        <taxon>Bacillati</taxon>
        <taxon>Actinomycetota</taxon>
        <taxon>Actinomycetes</taxon>
        <taxon>Micrococcales</taxon>
        <taxon>Dermabacteraceae</taxon>
        <taxon>Brachybacterium</taxon>
    </lineage>
</organism>
<dbReference type="CDD" id="cd04181">
    <property type="entry name" value="NTP_transferase"/>
    <property type="match status" value="1"/>
</dbReference>
<dbReference type="Pfam" id="PF00483">
    <property type="entry name" value="NTP_transferase"/>
    <property type="match status" value="1"/>
</dbReference>
<dbReference type="SUPFAM" id="SSF53448">
    <property type="entry name" value="Nucleotide-diphospho-sugar transferases"/>
    <property type="match status" value="1"/>
</dbReference>
<dbReference type="AlphaFoldDB" id="A0A921MU52"/>
<accession>A0A921MU52</accession>
<dbReference type="PANTHER" id="PTHR43584:SF8">
    <property type="entry name" value="N-ACETYLMURAMATE ALPHA-1-PHOSPHATE URIDYLYLTRANSFERASE"/>
    <property type="match status" value="1"/>
</dbReference>
<comment type="caution">
    <text evidence="5">The sequence shown here is derived from an EMBL/GenBank/DDBJ whole genome shotgun (WGS) entry which is preliminary data.</text>
</comment>
<dbReference type="EMBL" id="DYUE01000068">
    <property type="protein sequence ID" value="HJG90585.1"/>
    <property type="molecule type" value="Genomic_DNA"/>
</dbReference>